<proteinExistence type="predicted"/>
<keyword evidence="1" id="KW-0812">Transmembrane</keyword>
<sequence length="90" mass="10270">MYTRGFSRKIAKALAGKVNQSQHRNLILIIFHLALGLFLLGVAIYNFISRVTPDPTTRWIGITICLVISFFSLYLGITLLIQTRKYPEDK</sequence>
<name>A0A0E3WEW3_9STRE</name>
<protein>
    <submittedName>
        <fullName evidence="2">Uncharacterized protein</fullName>
    </submittedName>
</protein>
<keyword evidence="1" id="KW-1133">Transmembrane helix</keyword>
<dbReference type="AlphaFoldDB" id="A0A0E3WEW3"/>
<organism evidence="2 3">
    <name type="scientific">Streptococcus varani</name>
    <dbReference type="NCBI Taxonomy" id="1608583"/>
    <lineage>
        <taxon>Bacteria</taxon>
        <taxon>Bacillati</taxon>
        <taxon>Bacillota</taxon>
        <taxon>Bacilli</taxon>
        <taxon>Lactobacillales</taxon>
        <taxon>Streptococcaceae</taxon>
        <taxon>Streptococcus</taxon>
    </lineage>
</organism>
<reference evidence="3" key="1">
    <citation type="submission" date="2015-03" db="EMBL/GenBank/DDBJ databases">
        <authorList>
            <person name="Urmite Genomes"/>
        </authorList>
    </citation>
    <scope>NUCLEOTIDE SEQUENCE [LARGE SCALE GENOMIC DNA]</scope>
    <source>
        <strain evidence="3">FF10</strain>
    </source>
</reference>
<dbReference type="EMBL" id="CTEN01000002">
    <property type="protein sequence ID" value="CQR24420.1"/>
    <property type="molecule type" value="Genomic_DNA"/>
</dbReference>
<accession>A0A0E3WEW3</accession>
<dbReference type="Proteomes" id="UP000198604">
    <property type="component" value="Unassembled WGS sequence"/>
</dbReference>
<dbReference type="RefSeq" id="WP_093650092.1">
    <property type="nucleotide sequence ID" value="NZ_CTEN01000002.1"/>
</dbReference>
<feature type="transmembrane region" description="Helical" evidence="1">
    <location>
        <begin position="60"/>
        <end position="81"/>
    </location>
</feature>
<evidence type="ECO:0000313" key="2">
    <source>
        <dbReference type="EMBL" id="CQR24420.1"/>
    </source>
</evidence>
<evidence type="ECO:0000313" key="3">
    <source>
        <dbReference type="Proteomes" id="UP000198604"/>
    </source>
</evidence>
<gene>
    <name evidence="2" type="ORF">BN1356_00765</name>
</gene>
<evidence type="ECO:0000256" key="1">
    <source>
        <dbReference type="SAM" id="Phobius"/>
    </source>
</evidence>
<keyword evidence="3" id="KW-1185">Reference proteome</keyword>
<dbReference type="STRING" id="1608583.BN1356_00765"/>
<feature type="transmembrane region" description="Helical" evidence="1">
    <location>
        <begin position="26"/>
        <end position="48"/>
    </location>
</feature>
<keyword evidence="1" id="KW-0472">Membrane</keyword>